<dbReference type="EMBL" id="RKHL01000001">
    <property type="protein sequence ID" value="ROR81128.1"/>
    <property type="molecule type" value="Genomic_DNA"/>
</dbReference>
<name>A0A3N2C0U5_9MICO</name>
<evidence type="ECO:0000313" key="1">
    <source>
        <dbReference type="EMBL" id="ROR81128.1"/>
    </source>
</evidence>
<accession>A0A3N2C0U5</accession>
<dbReference type="RefSeq" id="WP_211341949.1">
    <property type="nucleotide sequence ID" value="NZ_RKHL01000001.1"/>
</dbReference>
<organism evidence="1 2">
    <name type="scientific">Plantibacter flavus</name>
    <dbReference type="NCBI Taxonomy" id="150123"/>
    <lineage>
        <taxon>Bacteria</taxon>
        <taxon>Bacillati</taxon>
        <taxon>Actinomycetota</taxon>
        <taxon>Actinomycetes</taxon>
        <taxon>Micrococcales</taxon>
        <taxon>Microbacteriaceae</taxon>
        <taxon>Plantibacter</taxon>
    </lineage>
</organism>
<reference evidence="1 2" key="1">
    <citation type="submission" date="2018-11" db="EMBL/GenBank/DDBJ databases">
        <title>Sequencing the genomes of 1000 actinobacteria strains.</title>
        <authorList>
            <person name="Klenk H.-P."/>
        </authorList>
    </citation>
    <scope>NUCLEOTIDE SEQUENCE [LARGE SCALE GENOMIC DNA]</scope>
    <source>
        <strain evidence="1 2">DSM 14012</strain>
    </source>
</reference>
<evidence type="ECO:0000313" key="2">
    <source>
        <dbReference type="Proteomes" id="UP000266915"/>
    </source>
</evidence>
<evidence type="ECO:0008006" key="3">
    <source>
        <dbReference type="Google" id="ProtNLM"/>
    </source>
</evidence>
<proteinExistence type="predicted"/>
<dbReference type="AlphaFoldDB" id="A0A3N2C0U5"/>
<dbReference type="Proteomes" id="UP000266915">
    <property type="component" value="Unassembled WGS sequence"/>
</dbReference>
<protein>
    <recommendedName>
        <fullName evidence="3">DUF3168 domain-containing protein</fullName>
    </recommendedName>
</protein>
<gene>
    <name evidence="1" type="ORF">EDD42_1180</name>
</gene>
<comment type="caution">
    <text evidence="1">The sequence shown here is derived from an EMBL/GenBank/DDBJ whole genome shotgun (WGS) entry which is preliminary data.</text>
</comment>
<sequence length="122" mass="13458">MRFVDAEALAVSFLKPVVFPTKVGTLVPNPRPTAFVRAYRSGGGATNRVLETANITVEGQAPTTTEAFELTAKCREAFFNLYTRMPLVRGVDEAGGLYFAPDPTTNIPRYRFTMALRLRAAR</sequence>
<keyword evidence="2" id="KW-1185">Reference proteome</keyword>